<protein>
    <submittedName>
        <fullName evidence="1">Uncharacterized protein</fullName>
    </submittedName>
</protein>
<keyword evidence="2" id="KW-1185">Reference proteome</keyword>
<accession>A0AAD8V4S5</accession>
<reference evidence="1" key="1">
    <citation type="submission" date="2021-06" db="EMBL/GenBank/DDBJ databases">
        <title>Comparative genomics, transcriptomics and evolutionary studies reveal genomic signatures of adaptation to plant cell wall in hemibiotrophic fungi.</title>
        <authorList>
            <consortium name="DOE Joint Genome Institute"/>
            <person name="Baroncelli R."/>
            <person name="Diaz J.F."/>
            <person name="Benocci T."/>
            <person name="Peng M."/>
            <person name="Battaglia E."/>
            <person name="Haridas S."/>
            <person name="Andreopoulos W."/>
            <person name="Labutti K."/>
            <person name="Pangilinan J."/>
            <person name="Floch G.L."/>
            <person name="Makela M.R."/>
            <person name="Henrissat B."/>
            <person name="Grigoriev I.V."/>
            <person name="Crouch J.A."/>
            <person name="De Vries R.P."/>
            <person name="Sukno S.A."/>
            <person name="Thon M.R."/>
        </authorList>
    </citation>
    <scope>NUCLEOTIDE SEQUENCE</scope>
    <source>
        <strain evidence="1">CBS 125086</strain>
    </source>
</reference>
<evidence type="ECO:0000313" key="2">
    <source>
        <dbReference type="Proteomes" id="UP001230504"/>
    </source>
</evidence>
<dbReference type="GeneID" id="85441789"/>
<dbReference type="EMBL" id="JAHLJV010000021">
    <property type="protein sequence ID" value="KAK1594242.1"/>
    <property type="molecule type" value="Genomic_DNA"/>
</dbReference>
<dbReference type="Proteomes" id="UP001230504">
    <property type="component" value="Unassembled WGS sequence"/>
</dbReference>
<organism evidence="1 2">
    <name type="scientific">Colletotrichum navitas</name>
    <dbReference type="NCBI Taxonomy" id="681940"/>
    <lineage>
        <taxon>Eukaryota</taxon>
        <taxon>Fungi</taxon>
        <taxon>Dikarya</taxon>
        <taxon>Ascomycota</taxon>
        <taxon>Pezizomycotina</taxon>
        <taxon>Sordariomycetes</taxon>
        <taxon>Hypocreomycetidae</taxon>
        <taxon>Glomerellales</taxon>
        <taxon>Glomerellaceae</taxon>
        <taxon>Colletotrichum</taxon>
        <taxon>Colletotrichum graminicola species complex</taxon>
    </lineage>
</organism>
<dbReference type="AlphaFoldDB" id="A0AAD8V4S5"/>
<evidence type="ECO:0000313" key="1">
    <source>
        <dbReference type="EMBL" id="KAK1594242.1"/>
    </source>
</evidence>
<sequence length="61" mass="7139">MCHFTRRQERSINPPHRWSSSRVRFSFNPCNQWMELVPTIDYLLIDVCFISFAGSSASQST</sequence>
<name>A0AAD8V4S5_9PEZI</name>
<gene>
    <name evidence="1" type="ORF">LY79DRAFT_550243</name>
</gene>
<dbReference type="RefSeq" id="XP_060415463.1">
    <property type="nucleotide sequence ID" value="XM_060557549.1"/>
</dbReference>
<proteinExistence type="predicted"/>
<comment type="caution">
    <text evidence="1">The sequence shown here is derived from an EMBL/GenBank/DDBJ whole genome shotgun (WGS) entry which is preliminary data.</text>
</comment>